<accession>A0A4Y9ZLT2</accession>
<name>A0A4Y9ZLT2_9AGAM</name>
<evidence type="ECO:0000313" key="1">
    <source>
        <dbReference type="EMBL" id="TFY75057.1"/>
    </source>
</evidence>
<keyword evidence="2" id="KW-1185">Reference proteome</keyword>
<gene>
    <name evidence="1" type="ORF">EWM64_g8955</name>
</gene>
<dbReference type="Proteomes" id="UP000298061">
    <property type="component" value="Unassembled WGS sequence"/>
</dbReference>
<proteinExistence type="predicted"/>
<dbReference type="EMBL" id="SFCI01001740">
    <property type="protein sequence ID" value="TFY75057.1"/>
    <property type="molecule type" value="Genomic_DNA"/>
</dbReference>
<dbReference type="AlphaFoldDB" id="A0A4Y9ZLT2"/>
<sequence>MAVKGSWVDQTLLRQVPPRAGEKTPMVVWTRDAREEDSTVSVMSGQHRKEALAINAVKIKPSVDRFAAKVIMLWEAEKEVKGEKKKKGAMQKTLEAERMLKELQGLYRGYCMFICEIFDADLVNADGRALGIHLSQNTMLIELVEQDDERFVKRVNEVYALFQQDLEKRVLDAKKMNTPNVPWRPLMSEVTLMVQDHLKGETKQKARLPEQLVLTEHVHRYLITVQTFGVHWWHPGSPLQHAGRMQEMAWGGHGAMMFSIALDAMDILDLLVMPVDVPFTSDLIWDTVEEWEEVKDKLHTVEEGTDEWRELRKQYKTVKVEWEEMMKVLKDWMLIMQQKVPRAWQELYNLDKGQVLDDIDVLYETTLHVEFASKIGIPPGQDVEYEDAWDRYITGIVTLLDGAWSVERCRDKPVARMGRLDMKKIREGIETKVKLFMLRWPVLEDGDAPYVWDVEYLVLIPTMTVLRDMHTQLSFVKEGLLEVSIFCSHPICTHARGQAVLCV</sequence>
<protein>
    <submittedName>
        <fullName evidence="1">Uncharacterized protein</fullName>
    </submittedName>
</protein>
<reference evidence="1 2" key="1">
    <citation type="submission" date="2019-02" db="EMBL/GenBank/DDBJ databases">
        <title>Genome sequencing of the rare red list fungi Hericium alpestre (H. flagellum).</title>
        <authorList>
            <person name="Buettner E."/>
            <person name="Kellner H."/>
        </authorList>
    </citation>
    <scope>NUCLEOTIDE SEQUENCE [LARGE SCALE GENOMIC DNA]</scope>
    <source>
        <strain evidence="1 2">DSM 108284</strain>
    </source>
</reference>
<comment type="caution">
    <text evidence="1">The sequence shown here is derived from an EMBL/GenBank/DDBJ whole genome shotgun (WGS) entry which is preliminary data.</text>
</comment>
<evidence type="ECO:0000313" key="2">
    <source>
        <dbReference type="Proteomes" id="UP000298061"/>
    </source>
</evidence>
<organism evidence="1 2">
    <name type="scientific">Hericium alpestre</name>
    <dbReference type="NCBI Taxonomy" id="135208"/>
    <lineage>
        <taxon>Eukaryota</taxon>
        <taxon>Fungi</taxon>
        <taxon>Dikarya</taxon>
        <taxon>Basidiomycota</taxon>
        <taxon>Agaricomycotina</taxon>
        <taxon>Agaricomycetes</taxon>
        <taxon>Russulales</taxon>
        <taxon>Hericiaceae</taxon>
        <taxon>Hericium</taxon>
    </lineage>
</organism>